<keyword evidence="6" id="KW-0521">NADP</keyword>
<name>A0ABV1M299_9NEIS</name>
<evidence type="ECO:0000256" key="3">
    <source>
        <dbReference type="ARBA" id="ARBA00012929"/>
    </source>
</evidence>
<dbReference type="InterPro" id="IPR036291">
    <property type="entry name" value="NAD(P)-bd_dom_sf"/>
</dbReference>
<accession>A0ABV1M299</accession>
<dbReference type="NCBIfam" id="TIGR01214">
    <property type="entry name" value="rmlD"/>
    <property type="match status" value="1"/>
</dbReference>
<dbReference type="PANTHER" id="PTHR10491">
    <property type="entry name" value="DTDP-4-DEHYDRORHAMNOSE REDUCTASE"/>
    <property type="match status" value="1"/>
</dbReference>
<feature type="domain" description="RmlD-like substrate binding" evidence="7">
    <location>
        <begin position="3"/>
        <end position="293"/>
    </location>
</feature>
<dbReference type="InterPro" id="IPR005913">
    <property type="entry name" value="dTDP_dehydrorham_reduct"/>
</dbReference>
<comment type="pathway">
    <text evidence="1 6">Carbohydrate biosynthesis; dTDP-L-rhamnose biosynthesis.</text>
</comment>
<comment type="caution">
    <text evidence="8">The sequence shown here is derived from an EMBL/GenBank/DDBJ whole genome shotgun (WGS) entry which is preliminary data.</text>
</comment>
<evidence type="ECO:0000259" key="7">
    <source>
        <dbReference type="Pfam" id="PF04321"/>
    </source>
</evidence>
<dbReference type="PANTHER" id="PTHR10491:SF4">
    <property type="entry name" value="METHIONINE ADENOSYLTRANSFERASE 2 SUBUNIT BETA"/>
    <property type="match status" value="1"/>
</dbReference>
<evidence type="ECO:0000256" key="6">
    <source>
        <dbReference type="RuleBase" id="RU364082"/>
    </source>
</evidence>
<comment type="function">
    <text evidence="6">Catalyzes the reduction of dTDP-6-deoxy-L-lyxo-4-hexulose to yield dTDP-L-rhamnose.</text>
</comment>
<dbReference type="CDD" id="cd05254">
    <property type="entry name" value="dTDP_HR_like_SDR_e"/>
    <property type="match status" value="1"/>
</dbReference>
<dbReference type="EC" id="1.1.1.133" evidence="3 6"/>
<dbReference type="SUPFAM" id="SSF51735">
    <property type="entry name" value="NAD(P)-binding Rossmann-fold domains"/>
    <property type="match status" value="1"/>
</dbReference>
<dbReference type="EMBL" id="JBEFLD010000003">
    <property type="protein sequence ID" value="MEQ6290367.1"/>
    <property type="molecule type" value="Genomic_DNA"/>
</dbReference>
<dbReference type="Pfam" id="PF04321">
    <property type="entry name" value="RmlD_sub_bind"/>
    <property type="match status" value="1"/>
</dbReference>
<reference evidence="8" key="1">
    <citation type="submission" date="2024-06" db="EMBL/GenBank/DDBJ databases">
        <title>Genome sequence of Vogesella sp. MAHUQ-64.</title>
        <authorList>
            <person name="Huq M.A."/>
        </authorList>
    </citation>
    <scope>NUCLEOTIDE SEQUENCE</scope>
    <source>
        <strain evidence="8">MAHUQ-64</strain>
    </source>
</reference>
<organism evidence="8 9">
    <name type="scientific">Vogesella oryzagri</name>
    <dbReference type="NCBI Taxonomy" id="3160864"/>
    <lineage>
        <taxon>Bacteria</taxon>
        <taxon>Pseudomonadati</taxon>
        <taxon>Pseudomonadota</taxon>
        <taxon>Betaproteobacteria</taxon>
        <taxon>Neisseriales</taxon>
        <taxon>Chromobacteriaceae</taxon>
        <taxon>Vogesella</taxon>
    </lineage>
</organism>
<sequence>MPRILITGTSGQLGFELQRALCLFGELRCPGRQQLNLASRQAVLAWLDAERPEVIVNAAAYTAVDKAESEADLAHAINAAAPGAMAEWAAANDALLLHYSTDYVFDGSGETAWREDDSAKPLSVYGHSKWQGEQAVRAAGARYFILRTSWVAGVHGNNFAKAMLRLAASKDQLRVVNDQFGTPTPASLLADVSAQLLARTLANDEQPYGTYHVATQGCTSWYHYAEYVIGLAREAGWPLTLPGDGLQPIPSADYPQLALRPAYSVLDCHKLQQAFGLQLPSWQQGIHQLFATLDAARRG</sequence>
<evidence type="ECO:0000313" key="8">
    <source>
        <dbReference type="EMBL" id="MEQ6290367.1"/>
    </source>
</evidence>
<keyword evidence="6 8" id="KW-0560">Oxidoreductase</keyword>
<proteinExistence type="inferred from homology"/>
<gene>
    <name evidence="8" type="primary">rfbD</name>
    <name evidence="8" type="ORF">ABNW52_07045</name>
</gene>
<dbReference type="Gene3D" id="3.90.25.10">
    <property type="entry name" value="UDP-galactose 4-epimerase, domain 1"/>
    <property type="match status" value="1"/>
</dbReference>
<comment type="similarity">
    <text evidence="2 6">Belongs to the dTDP-4-dehydrorhamnose reductase family.</text>
</comment>
<dbReference type="RefSeq" id="WP_349585799.1">
    <property type="nucleotide sequence ID" value="NZ_JBEFLD010000003.1"/>
</dbReference>
<keyword evidence="9" id="KW-1185">Reference proteome</keyword>
<dbReference type="InterPro" id="IPR029903">
    <property type="entry name" value="RmlD-like-bd"/>
</dbReference>
<dbReference type="Proteomes" id="UP001433638">
    <property type="component" value="Unassembled WGS sequence"/>
</dbReference>
<evidence type="ECO:0000256" key="4">
    <source>
        <dbReference type="ARBA" id="ARBA00017099"/>
    </source>
</evidence>
<protein>
    <recommendedName>
        <fullName evidence="4 6">dTDP-4-dehydrorhamnose reductase</fullName>
        <ecNumber evidence="3 6">1.1.1.133</ecNumber>
    </recommendedName>
</protein>
<comment type="cofactor">
    <cofactor evidence="6">
        <name>Mg(2+)</name>
        <dbReference type="ChEBI" id="CHEBI:18420"/>
    </cofactor>
    <text evidence="6">Binds 1 Mg(2+) ion per monomer.</text>
</comment>
<evidence type="ECO:0000313" key="9">
    <source>
        <dbReference type="Proteomes" id="UP001433638"/>
    </source>
</evidence>
<dbReference type="Gene3D" id="3.40.50.720">
    <property type="entry name" value="NAD(P)-binding Rossmann-like Domain"/>
    <property type="match status" value="1"/>
</dbReference>
<dbReference type="GO" id="GO:0008831">
    <property type="term" value="F:dTDP-4-dehydrorhamnose reductase activity"/>
    <property type="evidence" value="ECO:0007669"/>
    <property type="project" value="UniProtKB-EC"/>
</dbReference>
<evidence type="ECO:0000256" key="1">
    <source>
        <dbReference type="ARBA" id="ARBA00004781"/>
    </source>
</evidence>
<evidence type="ECO:0000256" key="2">
    <source>
        <dbReference type="ARBA" id="ARBA00010944"/>
    </source>
</evidence>
<evidence type="ECO:0000256" key="5">
    <source>
        <dbReference type="ARBA" id="ARBA00048200"/>
    </source>
</evidence>
<comment type="catalytic activity">
    <reaction evidence="5 6">
        <text>dTDP-beta-L-rhamnose + NADP(+) = dTDP-4-dehydro-beta-L-rhamnose + NADPH + H(+)</text>
        <dbReference type="Rhea" id="RHEA:21796"/>
        <dbReference type="ChEBI" id="CHEBI:15378"/>
        <dbReference type="ChEBI" id="CHEBI:57510"/>
        <dbReference type="ChEBI" id="CHEBI:57783"/>
        <dbReference type="ChEBI" id="CHEBI:58349"/>
        <dbReference type="ChEBI" id="CHEBI:62830"/>
        <dbReference type="EC" id="1.1.1.133"/>
    </reaction>
</comment>